<dbReference type="SUPFAM" id="SSF74653">
    <property type="entry name" value="TolA/TonB C-terminal domain"/>
    <property type="match status" value="1"/>
</dbReference>
<dbReference type="InterPro" id="IPR006260">
    <property type="entry name" value="TonB/TolA_C"/>
</dbReference>
<gene>
    <name evidence="7" type="ORF">QWZ18_11640</name>
</gene>
<protein>
    <submittedName>
        <fullName evidence="7">Energy transducer TonB</fullName>
    </submittedName>
</protein>
<reference evidence="8" key="1">
    <citation type="journal article" date="2019" name="Int. J. Syst. Evol. Microbiol.">
        <title>The Global Catalogue of Microorganisms (GCM) 10K type strain sequencing project: providing services to taxonomists for standard genome sequencing and annotation.</title>
        <authorList>
            <consortium name="The Broad Institute Genomics Platform"/>
            <consortium name="The Broad Institute Genome Sequencing Center for Infectious Disease"/>
            <person name="Wu L."/>
            <person name="Ma J."/>
        </authorList>
    </citation>
    <scope>NUCLEOTIDE SEQUENCE [LARGE SCALE GENOMIC DNA]</scope>
    <source>
        <strain evidence="8">CECT 7806</strain>
    </source>
</reference>
<dbReference type="Proteomes" id="UP001244297">
    <property type="component" value="Unassembled WGS sequence"/>
</dbReference>
<feature type="signal peptide" evidence="5">
    <location>
        <begin position="1"/>
        <end position="23"/>
    </location>
</feature>
<accession>A0ABT8ANG4</accession>
<keyword evidence="3" id="KW-1133">Transmembrane helix</keyword>
<dbReference type="Pfam" id="PF03544">
    <property type="entry name" value="TonB_C"/>
    <property type="match status" value="1"/>
</dbReference>
<dbReference type="PROSITE" id="PS52015">
    <property type="entry name" value="TONB_CTD"/>
    <property type="match status" value="1"/>
</dbReference>
<comment type="caution">
    <text evidence="7">The sequence shown here is derived from an EMBL/GenBank/DDBJ whole genome shotgun (WGS) entry which is preliminary data.</text>
</comment>
<evidence type="ECO:0000256" key="4">
    <source>
        <dbReference type="ARBA" id="ARBA00023136"/>
    </source>
</evidence>
<evidence type="ECO:0000256" key="5">
    <source>
        <dbReference type="SAM" id="SignalP"/>
    </source>
</evidence>
<keyword evidence="5" id="KW-0732">Signal</keyword>
<evidence type="ECO:0000313" key="8">
    <source>
        <dbReference type="Proteomes" id="UP001244297"/>
    </source>
</evidence>
<evidence type="ECO:0000313" key="7">
    <source>
        <dbReference type="EMBL" id="MDN3571272.1"/>
    </source>
</evidence>
<evidence type="ECO:0000256" key="3">
    <source>
        <dbReference type="ARBA" id="ARBA00022989"/>
    </source>
</evidence>
<evidence type="ECO:0000256" key="1">
    <source>
        <dbReference type="ARBA" id="ARBA00004167"/>
    </source>
</evidence>
<keyword evidence="2" id="KW-0812">Transmembrane</keyword>
<dbReference type="Gene3D" id="3.30.1150.10">
    <property type="match status" value="1"/>
</dbReference>
<keyword evidence="8" id="KW-1185">Reference proteome</keyword>
<feature type="domain" description="TonB C-terminal" evidence="6">
    <location>
        <begin position="33"/>
        <end position="125"/>
    </location>
</feature>
<evidence type="ECO:0000259" key="6">
    <source>
        <dbReference type="PROSITE" id="PS52015"/>
    </source>
</evidence>
<organism evidence="7 8">
    <name type="scientific">Methylobacterium longum</name>
    <dbReference type="NCBI Taxonomy" id="767694"/>
    <lineage>
        <taxon>Bacteria</taxon>
        <taxon>Pseudomonadati</taxon>
        <taxon>Pseudomonadota</taxon>
        <taxon>Alphaproteobacteria</taxon>
        <taxon>Hyphomicrobiales</taxon>
        <taxon>Methylobacteriaceae</taxon>
        <taxon>Methylobacterium</taxon>
    </lineage>
</organism>
<dbReference type="EMBL" id="JAUFPT010000032">
    <property type="protein sequence ID" value="MDN3571272.1"/>
    <property type="molecule type" value="Genomic_DNA"/>
</dbReference>
<evidence type="ECO:0000256" key="2">
    <source>
        <dbReference type="ARBA" id="ARBA00022692"/>
    </source>
</evidence>
<keyword evidence="4" id="KW-0472">Membrane</keyword>
<proteinExistence type="predicted"/>
<sequence>MPRALIHGSVVLALLLGTWNAPAQAGSERAMRRWLSDLVTRIDAGDRAARPSGSARPTGTVVVHVRITPDGAVQQVEVERSSGSPDLDRRALRAVQGVGRLPAPPSALLGLSGVADLSIPVELGR</sequence>
<feature type="chain" id="PRO_5045683780" evidence="5">
    <location>
        <begin position="24"/>
        <end position="125"/>
    </location>
</feature>
<dbReference type="InterPro" id="IPR037682">
    <property type="entry name" value="TonB_C"/>
</dbReference>
<dbReference type="NCBIfam" id="TIGR01352">
    <property type="entry name" value="tonB_Cterm"/>
    <property type="match status" value="1"/>
</dbReference>
<dbReference type="RefSeq" id="WP_238284644.1">
    <property type="nucleotide sequence ID" value="NZ_BPQS01000001.1"/>
</dbReference>
<name>A0ABT8ANG4_9HYPH</name>
<comment type="subcellular location">
    <subcellularLocation>
        <location evidence="1">Membrane</location>
        <topology evidence="1">Single-pass membrane protein</topology>
    </subcellularLocation>
</comment>